<reference evidence="1 2" key="1">
    <citation type="submission" date="2024-04" db="EMBL/GenBank/DDBJ databases">
        <title>Genome assembly C_amara_ONT_v2.</title>
        <authorList>
            <person name="Yant L."/>
            <person name="Moore C."/>
            <person name="Slenker M."/>
        </authorList>
    </citation>
    <scope>NUCLEOTIDE SEQUENCE [LARGE SCALE GENOMIC DNA]</scope>
    <source>
        <tissue evidence="1">Leaf</tissue>
    </source>
</reference>
<evidence type="ECO:0000313" key="2">
    <source>
        <dbReference type="Proteomes" id="UP001558713"/>
    </source>
</evidence>
<protein>
    <submittedName>
        <fullName evidence="1">Cyclin-C1-1</fullName>
    </submittedName>
</protein>
<dbReference type="Proteomes" id="UP001558713">
    <property type="component" value="Unassembled WGS sequence"/>
</dbReference>
<comment type="caution">
    <text evidence="1">The sequence shown here is derived from an EMBL/GenBank/DDBJ whole genome shotgun (WGS) entry which is preliminary data.</text>
</comment>
<dbReference type="AlphaFoldDB" id="A0ABD0ZW78"/>
<accession>A0ABD0ZW78</accession>
<sequence length="66" mass="7744">MAANFWNSSHYKQLLDSEEVDVVHALDKERGISIDDFKLIKFHMSNHIMKLAHSIKVRQRLGFYAI</sequence>
<organism evidence="1 2">
    <name type="scientific">Cardamine amara subsp. amara</name>
    <dbReference type="NCBI Taxonomy" id="228776"/>
    <lineage>
        <taxon>Eukaryota</taxon>
        <taxon>Viridiplantae</taxon>
        <taxon>Streptophyta</taxon>
        <taxon>Embryophyta</taxon>
        <taxon>Tracheophyta</taxon>
        <taxon>Spermatophyta</taxon>
        <taxon>Magnoliopsida</taxon>
        <taxon>eudicotyledons</taxon>
        <taxon>Gunneridae</taxon>
        <taxon>Pentapetalae</taxon>
        <taxon>rosids</taxon>
        <taxon>malvids</taxon>
        <taxon>Brassicales</taxon>
        <taxon>Brassicaceae</taxon>
        <taxon>Cardamineae</taxon>
        <taxon>Cardamine</taxon>
    </lineage>
</organism>
<proteinExistence type="predicted"/>
<name>A0ABD0ZW78_CARAN</name>
<evidence type="ECO:0000313" key="1">
    <source>
        <dbReference type="EMBL" id="KAL1198868.1"/>
    </source>
</evidence>
<dbReference type="EMBL" id="JBANAX010000657">
    <property type="protein sequence ID" value="KAL1198868.1"/>
    <property type="molecule type" value="Genomic_DNA"/>
</dbReference>
<keyword evidence="2" id="KW-1185">Reference proteome</keyword>
<gene>
    <name evidence="1" type="ORF">V5N11_008488</name>
</gene>